<gene>
    <name evidence="3" type="ORF">BCT50_06780</name>
</gene>
<dbReference type="InterPro" id="IPR031025">
    <property type="entry name" value="LruC_dom"/>
</dbReference>
<name>A0A855IRD7_9VIBR</name>
<comment type="caution">
    <text evidence="3">The sequence shown here is derived from an EMBL/GenBank/DDBJ whole genome shotgun (WGS) entry which is preliminary data.</text>
</comment>
<keyword evidence="1" id="KW-0732">Signal</keyword>
<dbReference type="RefSeq" id="WP_102517556.1">
    <property type="nucleotide sequence ID" value="NZ_MCWT02000001.1"/>
</dbReference>
<dbReference type="InterPro" id="IPR032295">
    <property type="entry name" value="DUF4842"/>
</dbReference>
<evidence type="ECO:0000256" key="1">
    <source>
        <dbReference type="SAM" id="SignalP"/>
    </source>
</evidence>
<proteinExistence type="predicted"/>
<feature type="signal peptide" evidence="1">
    <location>
        <begin position="1"/>
        <end position="20"/>
    </location>
</feature>
<evidence type="ECO:0000259" key="2">
    <source>
        <dbReference type="Pfam" id="PF16130"/>
    </source>
</evidence>
<dbReference type="EMBL" id="MCZJ01000013">
    <property type="protein sequence ID" value="PMM59129.1"/>
    <property type="molecule type" value="Genomic_DNA"/>
</dbReference>
<evidence type="ECO:0000313" key="3">
    <source>
        <dbReference type="EMBL" id="PMM59129.1"/>
    </source>
</evidence>
<evidence type="ECO:0000313" key="4">
    <source>
        <dbReference type="Proteomes" id="UP000235554"/>
    </source>
</evidence>
<protein>
    <submittedName>
        <fullName evidence="3">LruC domain-containing protein</fullName>
    </submittedName>
</protein>
<dbReference type="Proteomes" id="UP000235554">
    <property type="component" value="Unassembled WGS sequence"/>
</dbReference>
<feature type="domain" description="DUF4842" evidence="2">
    <location>
        <begin position="352"/>
        <end position="554"/>
    </location>
</feature>
<sequence>MNKIKKSLLLVGTCAASSFAQHVLSAATENTSTTNGDGSITITQKIDASSTSPHYEVKSNKKYGFGKYSRHNQDYSWQHDVPIPSGAQITSANLTIYAFDVDSEAHHGENGEYDSVSVDGSMLTPGFLQGTNNNWSTTVFDLPASSFDDGLVDVDLDIDVNKDGWYTTLSYSLISVTYTETSNNPPYTPELSRSTGLGTAHDLVVSITGPTPADPDGDSVTYSYRWFVDVGQGFYVDDEFVGKADNNTATLPANQTVAGELWKVQVTAIDSYGLISDITEIAWPEIGDTDGDGIADENDYAPNDPTIAFYSRTPTSGWYTLSFEDMWPYEGDYDLNDFVTHYAYGTYTNASNQVTRFDYYGQAIARGASQDNSFAISLAGLDASNVSSLTKTYNSETTSLTPESGHNGELVFVVIDSVSDMLPSSEAYHFYNTEEGDVRGVVDYSVSLVIDGSISSISGNVFNPFIFKSNAREKEVHLMNYPNTDLANTAIFGEGADDSIVDNNEYYQTSNGLPWALDIPASWSHPYERKDACVAYPNIVDWAQSGGVQHSSWFLSPADNKVWK</sequence>
<dbReference type="AlphaFoldDB" id="A0A855IRD7"/>
<dbReference type="NCBIfam" id="TIGR04456">
    <property type="entry name" value="LruC_dom"/>
    <property type="match status" value="1"/>
</dbReference>
<feature type="chain" id="PRO_5032473924" evidence="1">
    <location>
        <begin position="21"/>
        <end position="564"/>
    </location>
</feature>
<reference evidence="4" key="1">
    <citation type="submission" date="2016-07" db="EMBL/GenBank/DDBJ databases">
        <title>Nontailed viruses are major unrecognized killers of bacteria in the ocean.</title>
        <authorList>
            <person name="Kauffman K."/>
            <person name="Hussain F."/>
            <person name="Yang J."/>
            <person name="Arevalo P."/>
            <person name="Brown J."/>
            <person name="Cutler M."/>
            <person name="Kelly L."/>
            <person name="Polz M.F."/>
        </authorList>
    </citation>
    <scope>NUCLEOTIDE SEQUENCE [LARGE SCALE GENOMIC DNA]</scope>
    <source>
        <strain evidence="4">10N.261.48.A1</strain>
    </source>
</reference>
<organism evidence="3 4">
    <name type="scientific">Vibrio lentus</name>
    <dbReference type="NCBI Taxonomy" id="136468"/>
    <lineage>
        <taxon>Bacteria</taxon>
        <taxon>Pseudomonadati</taxon>
        <taxon>Pseudomonadota</taxon>
        <taxon>Gammaproteobacteria</taxon>
        <taxon>Vibrionales</taxon>
        <taxon>Vibrionaceae</taxon>
        <taxon>Vibrio</taxon>
    </lineage>
</organism>
<dbReference type="Pfam" id="PF16130">
    <property type="entry name" value="DUF4842"/>
    <property type="match status" value="1"/>
</dbReference>
<accession>A0A855IRD7</accession>